<dbReference type="CDD" id="cd05804">
    <property type="entry name" value="StaR_like"/>
    <property type="match status" value="1"/>
</dbReference>
<dbReference type="OrthoDB" id="9815900at2"/>
<dbReference type="EMBL" id="CYPW01000013">
    <property type="protein sequence ID" value="CUH52119.1"/>
    <property type="molecule type" value="Genomic_DNA"/>
</dbReference>
<evidence type="ECO:0000313" key="6">
    <source>
        <dbReference type="Proteomes" id="UP000054823"/>
    </source>
</evidence>
<evidence type="ECO:0000256" key="1">
    <source>
        <dbReference type="ARBA" id="ARBA00005857"/>
    </source>
</evidence>
<accession>A0A0P1EPB5</accession>
<protein>
    <recommendedName>
        <fullName evidence="2">Tetratricopeptide repeat protein 38</fullName>
    </recommendedName>
</protein>
<gene>
    <name evidence="5" type="ORF">SHM7688_01559</name>
</gene>
<evidence type="ECO:0000256" key="3">
    <source>
        <dbReference type="ARBA" id="ARBA00022737"/>
    </source>
</evidence>
<comment type="similarity">
    <text evidence="1">Belongs to the TTC38 family.</text>
</comment>
<keyword evidence="3" id="KW-0677">Repeat</keyword>
<dbReference type="Proteomes" id="UP000054823">
    <property type="component" value="Unassembled WGS sequence"/>
</dbReference>
<keyword evidence="6" id="KW-1185">Reference proteome</keyword>
<dbReference type="STRING" id="321267.SHM7688_01559"/>
<dbReference type="Gene3D" id="1.25.40.10">
    <property type="entry name" value="Tetratricopeptide repeat domain"/>
    <property type="match status" value="1"/>
</dbReference>
<dbReference type="RefSeq" id="WP_058239347.1">
    <property type="nucleotide sequence ID" value="NZ_CYPW01000013.1"/>
</dbReference>
<dbReference type="AlphaFoldDB" id="A0A0P1EPB5"/>
<dbReference type="SUPFAM" id="SSF48452">
    <property type="entry name" value="TPR-like"/>
    <property type="match status" value="1"/>
</dbReference>
<dbReference type="PANTHER" id="PTHR16263:SF4">
    <property type="entry name" value="TETRATRICOPEPTIDE REPEAT PROTEIN 38"/>
    <property type="match status" value="1"/>
</dbReference>
<sequence length="452" mass="49599">MKDLCFGDITLSDPSALEDWNGVILGFLAHGASTPEHLNTVLAKDPECAMALAVKGFALLMLARRELVDIAHEAHRDAVASIQARPVSAREQAWVTALGLWLSGRPSQSVQILEGVLAQSPEDTLTAKLGHGIRFMLGDSQGMRRSIERVLPAHGADHPLRGYLLGCLSFAMEETGAYQQAEAAGLEGLSLASDDAWGLHAVAHVYDMTADSARGIKLLSENEAGWAHCNNFRYHVWWHKALLHLDLGQPDEALALYDKKVRMDRTDDYRDISNATSLLMRLELEGHTVGNRWEEIAELAENRTQDGCLVFADLHYMLALAGESRDTARGRMIGRMRNTQDTQGNEADAIVVDPGAAAASGLAAFGEGRYETAFRNLEAARPRMALIGGSHAQRDVFERITIDSGLRAGHVEKVRRILDERTALRGGKQDRFAEARYLQISEMGDTMKVPAQ</sequence>
<dbReference type="PANTHER" id="PTHR16263">
    <property type="entry name" value="TETRATRICOPEPTIDE REPEAT PROTEIN 38"/>
    <property type="match status" value="1"/>
</dbReference>
<reference evidence="5 6" key="1">
    <citation type="submission" date="2015-09" db="EMBL/GenBank/DDBJ databases">
        <authorList>
            <consortium name="Swine Surveillance"/>
        </authorList>
    </citation>
    <scope>NUCLEOTIDE SEQUENCE [LARGE SCALE GENOMIC DNA]</scope>
    <source>
        <strain evidence="5 6">CECT 7688</strain>
    </source>
</reference>
<dbReference type="InterPro" id="IPR033891">
    <property type="entry name" value="TTC38"/>
</dbReference>
<organism evidence="5 6">
    <name type="scientific">Shimia marina</name>
    <dbReference type="NCBI Taxonomy" id="321267"/>
    <lineage>
        <taxon>Bacteria</taxon>
        <taxon>Pseudomonadati</taxon>
        <taxon>Pseudomonadota</taxon>
        <taxon>Alphaproteobacteria</taxon>
        <taxon>Rhodobacterales</taxon>
        <taxon>Roseobacteraceae</taxon>
    </lineage>
</organism>
<evidence type="ECO:0000256" key="4">
    <source>
        <dbReference type="ARBA" id="ARBA00022803"/>
    </source>
</evidence>
<keyword evidence="4" id="KW-0802">TPR repeat</keyword>
<name>A0A0P1EPB5_9RHOB</name>
<proteinExistence type="inferred from homology"/>
<evidence type="ECO:0000313" key="5">
    <source>
        <dbReference type="EMBL" id="CUH52119.1"/>
    </source>
</evidence>
<evidence type="ECO:0000256" key="2">
    <source>
        <dbReference type="ARBA" id="ARBA00019992"/>
    </source>
</evidence>
<dbReference type="InterPro" id="IPR011990">
    <property type="entry name" value="TPR-like_helical_dom_sf"/>
</dbReference>